<dbReference type="SMART" id="SM00530">
    <property type="entry name" value="HTH_XRE"/>
    <property type="match status" value="1"/>
</dbReference>
<feature type="domain" description="HTH cro/C1-type" evidence="1">
    <location>
        <begin position="18"/>
        <end position="71"/>
    </location>
</feature>
<dbReference type="InterPro" id="IPR010982">
    <property type="entry name" value="Lambda_DNA-bd_dom_sf"/>
</dbReference>
<accession>A0AAE3GN77</accession>
<dbReference type="InterPro" id="IPR043917">
    <property type="entry name" value="DUF5753"/>
</dbReference>
<gene>
    <name evidence="2" type="ORF">LX83_007240</name>
</gene>
<dbReference type="GO" id="GO:0003677">
    <property type="term" value="F:DNA binding"/>
    <property type="evidence" value="ECO:0007669"/>
    <property type="project" value="InterPro"/>
</dbReference>
<dbReference type="AlphaFoldDB" id="A0AAE3GN77"/>
<proteinExistence type="predicted"/>
<keyword evidence="3" id="KW-1185">Reference proteome</keyword>
<dbReference type="InterPro" id="IPR001387">
    <property type="entry name" value="Cro/C1-type_HTH"/>
</dbReference>
<evidence type="ECO:0000313" key="3">
    <source>
        <dbReference type="Proteomes" id="UP001206128"/>
    </source>
</evidence>
<dbReference type="Proteomes" id="UP001206128">
    <property type="component" value="Unassembled WGS sequence"/>
</dbReference>
<dbReference type="RefSeq" id="WP_253780549.1">
    <property type="nucleotide sequence ID" value="NZ_JAMTCK010000031.1"/>
</dbReference>
<evidence type="ECO:0000313" key="2">
    <source>
        <dbReference type="EMBL" id="MCP2170349.1"/>
    </source>
</evidence>
<name>A0AAE3GN77_9PSEU</name>
<dbReference type="Pfam" id="PF19054">
    <property type="entry name" value="DUF5753"/>
    <property type="match status" value="1"/>
</dbReference>
<dbReference type="SUPFAM" id="SSF47413">
    <property type="entry name" value="lambda repressor-like DNA-binding domains"/>
    <property type="match status" value="1"/>
</dbReference>
<evidence type="ECO:0000259" key="1">
    <source>
        <dbReference type="PROSITE" id="PS50943"/>
    </source>
</evidence>
<dbReference type="Gene3D" id="1.10.260.40">
    <property type="entry name" value="lambda repressor-like DNA-binding domains"/>
    <property type="match status" value="1"/>
</dbReference>
<sequence length="284" mass="31529">MADELGRTVLRRQLGKELKRLREAAGKTTIEAGAYAGIKGGTVSKIENGKQGIRVANVRLLCQFYGVSDQITEGLLVRAVEAEKPGRLDSYADTMPDWFARFVGLEEDASVIAEYESEVLPGLLQTADYIKALRRAVEPSSTADDLRRSVAFRQARQERLSSPRPPLLHCVINEGALHREVGGKDVMREQLRHLAEVGKRPNVHLQVLPFESGAHPAMTAPFIMLRFEAADDLDLVYLEHDLGGTYLEKPPQVKRYEVIFGQLTKTALSRAKSAELIARVAEQI</sequence>
<dbReference type="CDD" id="cd00093">
    <property type="entry name" value="HTH_XRE"/>
    <property type="match status" value="1"/>
</dbReference>
<dbReference type="PROSITE" id="PS50943">
    <property type="entry name" value="HTH_CROC1"/>
    <property type="match status" value="1"/>
</dbReference>
<organism evidence="2 3">
    <name type="scientific">Goodfellowiella coeruleoviolacea</name>
    <dbReference type="NCBI Taxonomy" id="334858"/>
    <lineage>
        <taxon>Bacteria</taxon>
        <taxon>Bacillati</taxon>
        <taxon>Actinomycetota</taxon>
        <taxon>Actinomycetes</taxon>
        <taxon>Pseudonocardiales</taxon>
        <taxon>Pseudonocardiaceae</taxon>
        <taxon>Goodfellowiella</taxon>
    </lineage>
</organism>
<dbReference type="Pfam" id="PF13560">
    <property type="entry name" value="HTH_31"/>
    <property type="match status" value="1"/>
</dbReference>
<protein>
    <submittedName>
        <fullName evidence="2">Helix-turn-helix domain-containing protein</fullName>
    </submittedName>
</protein>
<dbReference type="EMBL" id="JAMTCK010000031">
    <property type="protein sequence ID" value="MCP2170349.1"/>
    <property type="molecule type" value="Genomic_DNA"/>
</dbReference>
<reference evidence="2" key="1">
    <citation type="submission" date="2022-06" db="EMBL/GenBank/DDBJ databases">
        <title>Genomic Encyclopedia of Archaeal and Bacterial Type Strains, Phase II (KMG-II): from individual species to whole genera.</title>
        <authorList>
            <person name="Goeker M."/>
        </authorList>
    </citation>
    <scope>NUCLEOTIDE SEQUENCE</scope>
    <source>
        <strain evidence="2">DSM 43935</strain>
    </source>
</reference>
<comment type="caution">
    <text evidence="2">The sequence shown here is derived from an EMBL/GenBank/DDBJ whole genome shotgun (WGS) entry which is preliminary data.</text>
</comment>